<dbReference type="Proteomes" id="UP000606922">
    <property type="component" value="Unassembled WGS sequence"/>
</dbReference>
<gene>
    <name evidence="2" type="ORF">GCM10010979_30080</name>
</gene>
<feature type="signal peptide" evidence="1">
    <location>
        <begin position="1"/>
        <end position="28"/>
    </location>
</feature>
<reference evidence="2" key="1">
    <citation type="journal article" date="2014" name="Int. J. Syst. Evol. Microbiol.">
        <title>Complete genome sequence of Corynebacterium casei LMG S-19264T (=DSM 44701T), isolated from a smear-ripened cheese.</title>
        <authorList>
            <consortium name="US DOE Joint Genome Institute (JGI-PGF)"/>
            <person name="Walter F."/>
            <person name="Albersmeier A."/>
            <person name="Kalinowski J."/>
            <person name="Ruckert C."/>
        </authorList>
    </citation>
    <scope>NUCLEOTIDE SEQUENCE</scope>
    <source>
        <strain evidence="2">CGMCC 1.12813</strain>
    </source>
</reference>
<name>A0A916WMY3_9MICO</name>
<dbReference type="EMBL" id="BMGB01000002">
    <property type="protein sequence ID" value="GGB13603.1"/>
    <property type="molecule type" value="Genomic_DNA"/>
</dbReference>
<reference evidence="2" key="2">
    <citation type="submission" date="2020-09" db="EMBL/GenBank/DDBJ databases">
        <authorList>
            <person name="Sun Q."/>
            <person name="Zhou Y."/>
        </authorList>
    </citation>
    <scope>NUCLEOTIDE SEQUENCE</scope>
    <source>
        <strain evidence="2">CGMCC 1.12813</strain>
    </source>
</reference>
<sequence>MVTELRSIAIRAAAALVLLTSLSGCTVAGHDFTPPGFFDEVNDVVEVLDIPSLDGLVREGRSGIGGNNPPLYTAAVEGQDALPELQERLADAGYVSNGLLEKSGRETWTPSNPSDEFVEVRLHPLVAGDGVAFGRDKDFTMKRDGLVIWVLG</sequence>
<dbReference type="AlphaFoldDB" id="A0A916WMY3"/>
<evidence type="ECO:0000313" key="2">
    <source>
        <dbReference type="EMBL" id="GGB13603.1"/>
    </source>
</evidence>
<keyword evidence="3" id="KW-1185">Reference proteome</keyword>
<evidence type="ECO:0000256" key="1">
    <source>
        <dbReference type="SAM" id="SignalP"/>
    </source>
</evidence>
<feature type="chain" id="PRO_5039459420" evidence="1">
    <location>
        <begin position="29"/>
        <end position="152"/>
    </location>
</feature>
<evidence type="ECO:0000313" key="3">
    <source>
        <dbReference type="Proteomes" id="UP000606922"/>
    </source>
</evidence>
<organism evidence="2 3">
    <name type="scientific">Conyzicola nivalis</name>
    <dbReference type="NCBI Taxonomy" id="1477021"/>
    <lineage>
        <taxon>Bacteria</taxon>
        <taxon>Bacillati</taxon>
        <taxon>Actinomycetota</taxon>
        <taxon>Actinomycetes</taxon>
        <taxon>Micrococcales</taxon>
        <taxon>Microbacteriaceae</taxon>
        <taxon>Conyzicola</taxon>
    </lineage>
</organism>
<dbReference type="PROSITE" id="PS51257">
    <property type="entry name" value="PROKAR_LIPOPROTEIN"/>
    <property type="match status" value="1"/>
</dbReference>
<dbReference type="RefSeq" id="WP_188511579.1">
    <property type="nucleotide sequence ID" value="NZ_BMGB01000002.1"/>
</dbReference>
<proteinExistence type="predicted"/>
<protein>
    <submittedName>
        <fullName evidence="2">Uncharacterized protein</fullName>
    </submittedName>
</protein>
<comment type="caution">
    <text evidence="2">The sequence shown here is derived from an EMBL/GenBank/DDBJ whole genome shotgun (WGS) entry which is preliminary data.</text>
</comment>
<accession>A0A916WMY3</accession>
<keyword evidence="1" id="KW-0732">Signal</keyword>